<sequence>MIVRNTNWPIGITYDEPLGAVYSFYAQQFEHVQVADEGEKLGGGRTVVYHVSSGSEGRAVTPAMPMRPS</sequence>
<keyword evidence="2" id="KW-1185">Reference proteome</keyword>
<evidence type="ECO:0000313" key="2">
    <source>
        <dbReference type="Proteomes" id="UP001341281"/>
    </source>
</evidence>
<evidence type="ECO:0000313" key="1">
    <source>
        <dbReference type="EMBL" id="WVZ89141.1"/>
    </source>
</evidence>
<name>A0AAQ3X960_PASNO</name>
<gene>
    <name evidence="1" type="ORF">U9M48_035586</name>
</gene>
<protein>
    <submittedName>
        <fullName evidence="1">Uncharacterized protein</fullName>
    </submittedName>
</protein>
<dbReference type="AlphaFoldDB" id="A0AAQ3X960"/>
<dbReference type="Proteomes" id="UP001341281">
    <property type="component" value="Chromosome 08"/>
</dbReference>
<organism evidence="1 2">
    <name type="scientific">Paspalum notatum var. saurae</name>
    <dbReference type="NCBI Taxonomy" id="547442"/>
    <lineage>
        <taxon>Eukaryota</taxon>
        <taxon>Viridiplantae</taxon>
        <taxon>Streptophyta</taxon>
        <taxon>Embryophyta</taxon>
        <taxon>Tracheophyta</taxon>
        <taxon>Spermatophyta</taxon>
        <taxon>Magnoliopsida</taxon>
        <taxon>Liliopsida</taxon>
        <taxon>Poales</taxon>
        <taxon>Poaceae</taxon>
        <taxon>PACMAD clade</taxon>
        <taxon>Panicoideae</taxon>
        <taxon>Andropogonodae</taxon>
        <taxon>Paspaleae</taxon>
        <taxon>Paspalinae</taxon>
        <taxon>Paspalum</taxon>
    </lineage>
</organism>
<reference evidence="1 2" key="1">
    <citation type="submission" date="2024-02" db="EMBL/GenBank/DDBJ databases">
        <title>High-quality chromosome-scale genome assembly of Pensacola bahiagrass (Paspalum notatum Flugge var. saurae).</title>
        <authorList>
            <person name="Vega J.M."/>
            <person name="Podio M."/>
            <person name="Orjuela J."/>
            <person name="Siena L.A."/>
            <person name="Pessino S.C."/>
            <person name="Combes M.C."/>
            <person name="Mariac C."/>
            <person name="Albertini E."/>
            <person name="Pupilli F."/>
            <person name="Ortiz J.P.A."/>
            <person name="Leblanc O."/>
        </authorList>
    </citation>
    <scope>NUCLEOTIDE SEQUENCE [LARGE SCALE GENOMIC DNA]</scope>
    <source>
        <strain evidence="1">R1</strain>
        <tissue evidence="1">Leaf</tissue>
    </source>
</reference>
<proteinExistence type="predicted"/>
<accession>A0AAQ3X960</accession>
<dbReference type="EMBL" id="CP144752">
    <property type="protein sequence ID" value="WVZ89141.1"/>
    <property type="molecule type" value="Genomic_DNA"/>
</dbReference>